<dbReference type="EMBL" id="SRLE01000014">
    <property type="protein sequence ID" value="TGD71382.1"/>
    <property type="molecule type" value="Genomic_DNA"/>
</dbReference>
<name>A0A4Z0LVM6_9GAMM</name>
<comment type="caution">
    <text evidence="2">The sequence shown here is derived from an EMBL/GenBank/DDBJ whole genome shotgun (WGS) entry which is preliminary data.</text>
</comment>
<dbReference type="InterPro" id="IPR036280">
    <property type="entry name" value="Multihaem_cyt_sf"/>
</dbReference>
<keyword evidence="1" id="KW-0732">Signal</keyword>
<dbReference type="SUPFAM" id="SSF48695">
    <property type="entry name" value="Multiheme cytochromes"/>
    <property type="match status" value="1"/>
</dbReference>
<sequence>MRLKRKSFLLNLLCVWLVACGSGGSASPPRTSEPPLALPEAVEEVEDFEDVEESIVSVDEFDPHWGVIGAFTDAATCADCHSAATDGSGVLRYPQDADGEDISPYAGWKHSAMAHSFDDPIFQAQLAGETAQFPALAGTIEDKCLTCHSPMAHSNAHSTLTSLETEDCPLDDEGCYRLESAAQQDMAREGVSCTLCHQIDAQDLGEAASGKYVIYDSRIIYGPYSDPLAMPMQRQTQYTVMGASHIQSSELCATCHDLKTPTVDVNTDALTGAEFVEQSPYAEWLNSTYSEGDAGDRSCQDCHMPVIEDYSTAIATKPNGDANPAWPERDTYSQHGFRGGNVYVLELLRDFRAELGIAGSTTAEGFDAQIASNTRFMRNRTATLSIDSAQLDDDLLEIAVTIRNRSGHKLPTSFPSRRVWVNLVVSDADGAVLFESGTPDADGRLGSDARLAQAACLAPHKPADFVATRCYLPHRDVVSNAAQVPVYEAVMADVNGQVTYTLLYGARYVKDNRIPPAGFTADSPDYSADIAVAGRARNDADFNNDGSGEGSGSDTVHYRLPWAGLDNAGLHIEARLYFQSLRPAFAASLLRDNPAGERFAWMHEQRKPQPDLLDETSLEL</sequence>
<protein>
    <submittedName>
        <fullName evidence="2">Uncharacterized protein</fullName>
    </submittedName>
</protein>
<dbReference type="PROSITE" id="PS51257">
    <property type="entry name" value="PROKAR_LIPOPROTEIN"/>
    <property type="match status" value="1"/>
</dbReference>
<accession>A0A4Z0LVM6</accession>
<gene>
    <name evidence="2" type="ORF">E4634_19110</name>
</gene>
<proteinExistence type="predicted"/>
<evidence type="ECO:0000313" key="2">
    <source>
        <dbReference type="EMBL" id="TGD71382.1"/>
    </source>
</evidence>
<keyword evidence="3" id="KW-1185">Reference proteome</keyword>
<dbReference type="Proteomes" id="UP000298050">
    <property type="component" value="Unassembled WGS sequence"/>
</dbReference>
<feature type="signal peptide" evidence="1">
    <location>
        <begin position="1"/>
        <end position="21"/>
    </location>
</feature>
<dbReference type="OrthoDB" id="9779283at2"/>
<reference evidence="2 3" key="1">
    <citation type="submission" date="2019-04" db="EMBL/GenBank/DDBJ databases">
        <title>Taxonomy of novel Haliea sp. from mangrove soil of West Coast of India.</title>
        <authorList>
            <person name="Verma A."/>
            <person name="Kumar P."/>
            <person name="Krishnamurthi S."/>
        </authorList>
    </citation>
    <scope>NUCLEOTIDE SEQUENCE [LARGE SCALE GENOMIC DNA]</scope>
    <source>
        <strain evidence="2 3">SAOS-164</strain>
    </source>
</reference>
<organism evidence="2 3">
    <name type="scientific">Mangrovimicrobium sediminis</name>
    <dbReference type="NCBI Taxonomy" id="2562682"/>
    <lineage>
        <taxon>Bacteria</taxon>
        <taxon>Pseudomonadati</taxon>
        <taxon>Pseudomonadota</taxon>
        <taxon>Gammaproteobacteria</taxon>
        <taxon>Cellvibrionales</taxon>
        <taxon>Halieaceae</taxon>
        <taxon>Mangrovimicrobium</taxon>
    </lineage>
</organism>
<dbReference type="AlphaFoldDB" id="A0A4Z0LVM6"/>
<evidence type="ECO:0000256" key="1">
    <source>
        <dbReference type="SAM" id="SignalP"/>
    </source>
</evidence>
<feature type="chain" id="PRO_5021305567" evidence="1">
    <location>
        <begin position="22"/>
        <end position="620"/>
    </location>
</feature>
<dbReference type="RefSeq" id="WP_135446274.1">
    <property type="nucleotide sequence ID" value="NZ_SRLE01000014.1"/>
</dbReference>
<dbReference type="Gene3D" id="1.10.1130.10">
    <property type="entry name" value="Flavocytochrome C3, Chain A"/>
    <property type="match status" value="1"/>
</dbReference>
<evidence type="ECO:0000313" key="3">
    <source>
        <dbReference type="Proteomes" id="UP000298050"/>
    </source>
</evidence>